<feature type="region of interest" description="Disordered" evidence="1">
    <location>
        <begin position="1"/>
        <end position="104"/>
    </location>
</feature>
<dbReference type="Proteomes" id="UP000045706">
    <property type="component" value="Unassembled WGS sequence"/>
</dbReference>
<dbReference type="EMBL" id="CVQI01035689">
    <property type="protein sequence ID" value="CRK46436.1"/>
    <property type="molecule type" value="Genomic_DNA"/>
</dbReference>
<name>A0A0G4NJ82_VERLO</name>
<protein>
    <submittedName>
        <fullName evidence="2">Uncharacterized protein</fullName>
    </submittedName>
</protein>
<evidence type="ECO:0000256" key="1">
    <source>
        <dbReference type="SAM" id="MobiDB-lite"/>
    </source>
</evidence>
<evidence type="ECO:0000313" key="3">
    <source>
        <dbReference type="Proteomes" id="UP000045706"/>
    </source>
</evidence>
<feature type="non-terminal residue" evidence="2">
    <location>
        <position position="104"/>
    </location>
</feature>
<accession>A0A0G4NJ82</accession>
<evidence type="ECO:0000313" key="2">
    <source>
        <dbReference type="EMBL" id="CRK46436.1"/>
    </source>
</evidence>
<dbReference type="AlphaFoldDB" id="A0A0G4NJ82"/>
<feature type="compositionally biased region" description="Basic residues" evidence="1">
    <location>
        <begin position="66"/>
        <end position="78"/>
    </location>
</feature>
<gene>
    <name evidence="2" type="ORF">BN1723_020022</name>
</gene>
<sequence length="104" mass="12241">MPRPRVAQPARPLGLRGRLRQRHTHPDHGGPHQRRRWPLQGQVHPLGRGQRSPRRRRLVPQECLLQHHRRGLHPHRLCPCRQGRPSRSSLVQRLQPRVQRGQDG</sequence>
<organism evidence="2 3">
    <name type="scientific">Verticillium longisporum</name>
    <name type="common">Verticillium dahliae var. longisporum</name>
    <dbReference type="NCBI Taxonomy" id="100787"/>
    <lineage>
        <taxon>Eukaryota</taxon>
        <taxon>Fungi</taxon>
        <taxon>Dikarya</taxon>
        <taxon>Ascomycota</taxon>
        <taxon>Pezizomycotina</taxon>
        <taxon>Sordariomycetes</taxon>
        <taxon>Hypocreomycetidae</taxon>
        <taxon>Glomerellales</taxon>
        <taxon>Plectosphaerellaceae</taxon>
        <taxon>Verticillium</taxon>
    </lineage>
</organism>
<proteinExistence type="predicted"/>
<reference evidence="3" key="1">
    <citation type="submission" date="2015-05" db="EMBL/GenBank/DDBJ databases">
        <authorList>
            <person name="Fogelqvist Johan"/>
        </authorList>
    </citation>
    <scope>NUCLEOTIDE SEQUENCE [LARGE SCALE GENOMIC DNA]</scope>
</reference>